<evidence type="ECO:0000256" key="1">
    <source>
        <dbReference type="SAM" id="MobiDB-lite"/>
    </source>
</evidence>
<proteinExistence type="predicted"/>
<dbReference type="Proteomes" id="UP000322634">
    <property type="component" value="Unassembled WGS sequence"/>
</dbReference>
<dbReference type="RefSeq" id="WP_148347645.1">
    <property type="nucleotide sequence ID" value="NZ_JBHSBF010000019.1"/>
</dbReference>
<organism evidence="2 3">
    <name type="scientific">Actinomadura syzygii</name>
    <dbReference type="NCBI Taxonomy" id="1427538"/>
    <lineage>
        <taxon>Bacteria</taxon>
        <taxon>Bacillati</taxon>
        <taxon>Actinomycetota</taxon>
        <taxon>Actinomycetes</taxon>
        <taxon>Streptosporangiales</taxon>
        <taxon>Thermomonosporaceae</taxon>
        <taxon>Actinomadura</taxon>
    </lineage>
</organism>
<feature type="compositionally biased region" description="Basic and acidic residues" evidence="1">
    <location>
        <begin position="1"/>
        <end position="13"/>
    </location>
</feature>
<accession>A0A5D0ULB3</accession>
<dbReference type="EMBL" id="VSFF01000001">
    <property type="protein sequence ID" value="TYC18412.1"/>
    <property type="molecule type" value="Genomic_DNA"/>
</dbReference>
<evidence type="ECO:0000313" key="3">
    <source>
        <dbReference type="Proteomes" id="UP000322634"/>
    </source>
</evidence>
<dbReference type="OrthoDB" id="3483444at2"/>
<protein>
    <submittedName>
        <fullName evidence="2">Uncharacterized protein</fullName>
    </submittedName>
</protein>
<feature type="region of interest" description="Disordered" evidence="1">
    <location>
        <begin position="1"/>
        <end position="42"/>
    </location>
</feature>
<dbReference type="AlphaFoldDB" id="A0A5D0ULB3"/>
<keyword evidence="3" id="KW-1185">Reference proteome</keyword>
<comment type="caution">
    <text evidence="2">The sequence shown here is derived from an EMBL/GenBank/DDBJ whole genome shotgun (WGS) entry which is preliminary data.</text>
</comment>
<sequence>MTDVERIDAELARRSPGIVGRGRAGGYALPSTASSPPDHRRDMFEDFGPAERLHAAVRRCAPQIAAAPVLDEEAGLTRVTVTYRDAGPWLIRWDGTSYTWHNGPHKDTRLGPDPERAAALVATTLGAANP</sequence>
<name>A0A5D0ULB3_9ACTN</name>
<evidence type="ECO:0000313" key="2">
    <source>
        <dbReference type="EMBL" id="TYC18412.1"/>
    </source>
</evidence>
<reference evidence="2 3" key="1">
    <citation type="submission" date="2019-08" db="EMBL/GenBank/DDBJ databases">
        <title>Actinomadura sp. nov. CYP1-5 isolated from mountain soil.</title>
        <authorList>
            <person name="Songsumanus A."/>
            <person name="Kuncharoen N."/>
            <person name="Kudo T."/>
            <person name="Yuki M."/>
            <person name="Igarashi Y."/>
            <person name="Tanasupawat S."/>
        </authorList>
    </citation>
    <scope>NUCLEOTIDE SEQUENCE [LARGE SCALE GENOMIC DNA]</scope>
    <source>
        <strain evidence="2 3">GKU157</strain>
    </source>
</reference>
<gene>
    <name evidence="2" type="ORF">FXF65_01210</name>
</gene>